<evidence type="ECO:0000313" key="3">
    <source>
        <dbReference type="Proteomes" id="UP000518300"/>
    </source>
</evidence>
<accession>A0A848LKQ9</accession>
<reference evidence="2 3" key="1">
    <citation type="submission" date="2020-04" db="EMBL/GenBank/DDBJ databases">
        <title>Draft genome of Pyxidicoccus fallax type strain.</title>
        <authorList>
            <person name="Whitworth D.E."/>
        </authorList>
    </citation>
    <scope>NUCLEOTIDE SEQUENCE [LARGE SCALE GENOMIC DNA]</scope>
    <source>
        <strain evidence="2 3">DSM 14698</strain>
    </source>
</reference>
<dbReference type="EMBL" id="JABBJJ010000129">
    <property type="protein sequence ID" value="NMO18234.1"/>
    <property type="molecule type" value="Genomic_DNA"/>
</dbReference>
<protein>
    <submittedName>
        <fullName evidence="2">Uncharacterized protein</fullName>
    </submittedName>
</protein>
<keyword evidence="1" id="KW-1133">Transmembrane helix</keyword>
<proteinExistence type="predicted"/>
<dbReference type="Proteomes" id="UP000518300">
    <property type="component" value="Unassembled WGS sequence"/>
</dbReference>
<organism evidence="2 3">
    <name type="scientific">Pyxidicoccus fallax</name>
    <dbReference type="NCBI Taxonomy" id="394095"/>
    <lineage>
        <taxon>Bacteria</taxon>
        <taxon>Pseudomonadati</taxon>
        <taxon>Myxococcota</taxon>
        <taxon>Myxococcia</taxon>
        <taxon>Myxococcales</taxon>
        <taxon>Cystobacterineae</taxon>
        <taxon>Myxococcaceae</taxon>
        <taxon>Pyxidicoccus</taxon>
    </lineage>
</organism>
<comment type="caution">
    <text evidence="2">The sequence shown here is derived from an EMBL/GenBank/DDBJ whole genome shotgun (WGS) entry which is preliminary data.</text>
</comment>
<feature type="transmembrane region" description="Helical" evidence="1">
    <location>
        <begin position="201"/>
        <end position="220"/>
    </location>
</feature>
<name>A0A848LKQ9_9BACT</name>
<sequence>MNATKRRRIAAWLLVPLAFGVCLGLLTSRLYWGYFWHPPIVELPSDARPVALSLFQTGPGGTLLPREERDAALRRELEDCPDPAECTYGRVLEAHGAERWLAAPLVPEGEARAALALAGRSSPVPYFHEGAEGFAFVARYAAQGEERTVFGFHSRELKNDVHGYVEMVFRGSEPLGSVHYWYEVAGIEGATGPVLVGLGVFLAYLLTGVVLLGLTVVRLLRRTPAPAL</sequence>
<gene>
    <name evidence="2" type="ORF">HG543_25745</name>
</gene>
<dbReference type="AlphaFoldDB" id="A0A848LKQ9"/>
<evidence type="ECO:0000313" key="2">
    <source>
        <dbReference type="EMBL" id="NMO18234.1"/>
    </source>
</evidence>
<evidence type="ECO:0000256" key="1">
    <source>
        <dbReference type="SAM" id="Phobius"/>
    </source>
</evidence>
<keyword evidence="1" id="KW-0472">Membrane</keyword>
<keyword evidence="1" id="KW-0812">Transmembrane</keyword>
<keyword evidence="3" id="KW-1185">Reference proteome</keyword>
<dbReference type="RefSeq" id="WP_169347505.1">
    <property type="nucleotide sequence ID" value="NZ_JABBJJ010000129.1"/>
</dbReference>